<proteinExistence type="predicted"/>
<evidence type="ECO:0000313" key="3">
    <source>
        <dbReference type="EMBL" id="NBC67636.1"/>
    </source>
</evidence>
<gene>
    <name evidence="3" type="ORF">GT003_01330</name>
</gene>
<accession>A0A7X5BWT5</accession>
<dbReference type="EMBL" id="JAAAMU010000001">
    <property type="protein sequence ID" value="NBC67636.1"/>
    <property type="molecule type" value="Genomic_DNA"/>
</dbReference>
<reference evidence="3 4" key="1">
    <citation type="submission" date="2020-01" db="EMBL/GenBank/DDBJ databases">
        <title>Paenibacillus soybeanensis sp. nov. isolated from the nodules of soybean (Glycine max(L.) Merr).</title>
        <authorList>
            <person name="Wang H."/>
        </authorList>
    </citation>
    <scope>NUCLEOTIDE SEQUENCE [LARGE SCALE GENOMIC DNA]</scope>
    <source>
        <strain evidence="3 4">DSM 23054</strain>
    </source>
</reference>
<dbReference type="AlphaFoldDB" id="A0A7X5BWT5"/>
<dbReference type="InterPro" id="IPR053150">
    <property type="entry name" value="Teicoplanin_resist-assoc"/>
</dbReference>
<dbReference type="RefSeq" id="WP_161693620.1">
    <property type="nucleotide sequence ID" value="NZ_JAAAMU010000001.1"/>
</dbReference>
<keyword evidence="1" id="KW-0812">Transmembrane</keyword>
<comment type="caution">
    <text evidence="3">The sequence shown here is derived from an EMBL/GenBank/DDBJ whole genome shotgun (WGS) entry which is preliminary data.</text>
</comment>
<dbReference type="PANTHER" id="PTHR36834:SF1">
    <property type="entry name" value="INTEGRAL MEMBRANE PROTEIN"/>
    <property type="match status" value="1"/>
</dbReference>
<dbReference type="OrthoDB" id="4822551at2"/>
<evidence type="ECO:0000256" key="1">
    <source>
        <dbReference type="SAM" id="Phobius"/>
    </source>
</evidence>
<protein>
    <submittedName>
        <fullName evidence="3">VanZ family protein</fullName>
    </submittedName>
</protein>
<keyword evidence="1" id="KW-0472">Membrane</keyword>
<dbReference type="Pfam" id="PF04892">
    <property type="entry name" value="VanZ"/>
    <property type="match status" value="1"/>
</dbReference>
<feature type="domain" description="VanZ-like" evidence="2">
    <location>
        <begin position="13"/>
        <end position="154"/>
    </location>
</feature>
<feature type="transmembrane region" description="Helical" evidence="1">
    <location>
        <begin position="106"/>
        <end position="131"/>
    </location>
</feature>
<evidence type="ECO:0000313" key="4">
    <source>
        <dbReference type="Proteomes" id="UP000558113"/>
    </source>
</evidence>
<sequence>MKNAKGFIGTLLFLLYAYLLIKIILFKFGSADLPFLWHQLQSTIVNPEYLHGHSRSVNLEPFKSIAQNLHRFSNPHDQINLIGNIAIFLPCGVFFGLLSNRGVLSFLWAAALSLAVSLGLECAQLVFAIGSFDVDDLILNVSGGLLGWVVLVLIKQAYVKPAVANKAVPH</sequence>
<dbReference type="PANTHER" id="PTHR36834">
    <property type="entry name" value="MEMBRANE PROTEIN-RELATED"/>
    <property type="match status" value="1"/>
</dbReference>
<dbReference type="InterPro" id="IPR006976">
    <property type="entry name" value="VanZ-like"/>
</dbReference>
<evidence type="ECO:0000259" key="2">
    <source>
        <dbReference type="Pfam" id="PF04892"/>
    </source>
</evidence>
<feature type="transmembrane region" description="Helical" evidence="1">
    <location>
        <begin position="79"/>
        <end position="99"/>
    </location>
</feature>
<dbReference type="Proteomes" id="UP000558113">
    <property type="component" value="Unassembled WGS sequence"/>
</dbReference>
<feature type="transmembrane region" description="Helical" evidence="1">
    <location>
        <begin position="137"/>
        <end position="154"/>
    </location>
</feature>
<keyword evidence="1" id="KW-1133">Transmembrane helix</keyword>
<name>A0A7X5BWT5_9BACL</name>
<organism evidence="3 4">
    <name type="scientific">Paenibacillus sacheonensis</name>
    <dbReference type="NCBI Taxonomy" id="742054"/>
    <lineage>
        <taxon>Bacteria</taxon>
        <taxon>Bacillati</taxon>
        <taxon>Bacillota</taxon>
        <taxon>Bacilli</taxon>
        <taxon>Bacillales</taxon>
        <taxon>Paenibacillaceae</taxon>
        <taxon>Paenibacillus</taxon>
    </lineage>
</organism>
<keyword evidence="4" id="KW-1185">Reference proteome</keyword>
<feature type="transmembrane region" description="Helical" evidence="1">
    <location>
        <begin position="7"/>
        <end position="28"/>
    </location>
</feature>